<keyword evidence="6" id="KW-1185">Reference proteome</keyword>
<feature type="region of interest" description="Disordered" evidence="2">
    <location>
        <begin position="1"/>
        <end position="27"/>
    </location>
</feature>
<dbReference type="GO" id="GO:0050660">
    <property type="term" value="F:flavin adenine dinucleotide binding"/>
    <property type="evidence" value="ECO:0007669"/>
    <property type="project" value="InterPro"/>
</dbReference>
<dbReference type="PANTHER" id="PTHR43884:SF12">
    <property type="entry name" value="ISOVALERYL-COA DEHYDROGENASE, MITOCHONDRIAL-RELATED"/>
    <property type="match status" value="1"/>
</dbReference>
<dbReference type="Proteomes" id="UP000183656">
    <property type="component" value="Unassembled WGS sequence"/>
</dbReference>
<dbReference type="OrthoDB" id="6184213at2"/>
<dbReference type="InterPro" id="IPR036250">
    <property type="entry name" value="AcylCo_DH-like_C"/>
</dbReference>
<accession>A0A1I7K3I0</accession>
<feature type="domain" description="Acyl-CoA dehydrogenase/oxidase N-terminal" evidence="3">
    <location>
        <begin position="36"/>
        <end position="140"/>
    </location>
</feature>
<dbReference type="InterPro" id="IPR009100">
    <property type="entry name" value="AcylCoA_DH/oxidase_NM_dom_sf"/>
</dbReference>
<reference evidence="5 6" key="1">
    <citation type="submission" date="2016-10" db="EMBL/GenBank/DDBJ databases">
        <authorList>
            <person name="de Groot N.N."/>
        </authorList>
    </citation>
    <scope>NUCLEOTIDE SEQUENCE [LARGE SCALE GENOMIC DNA]</scope>
    <source>
        <strain evidence="5 6">R-24608</strain>
    </source>
</reference>
<dbReference type="RefSeq" id="WP_054257857.1">
    <property type="nucleotide sequence ID" value="NZ_CYIG01000062.1"/>
</dbReference>
<evidence type="ECO:0000259" key="4">
    <source>
        <dbReference type="Pfam" id="PF08028"/>
    </source>
</evidence>
<dbReference type="InterPro" id="IPR013107">
    <property type="entry name" value="Acyl-CoA_DH_C"/>
</dbReference>
<feature type="domain" description="Acyl-CoA dehydrogenase C-terminal" evidence="4">
    <location>
        <begin position="264"/>
        <end position="397"/>
    </location>
</feature>
<dbReference type="InterPro" id="IPR023922">
    <property type="entry name" value="S04_starv_induced_SfnB"/>
</dbReference>
<dbReference type="NCBIfam" id="TIGR04022">
    <property type="entry name" value="sulfur_SfnB"/>
    <property type="match status" value="1"/>
</dbReference>
<protein>
    <submittedName>
        <fullName evidence="5">Sulfur acquisition oxidoreductase, SfnB family</fullName>
    </submittedName>
</protein>
<dbReference type="GO" id="GO:0008470">
    <property type="term" value="F:3-methylbutanoyl-CoA dehydrogenase activity"/>
    <property type="evidence" value="ECO:0007669"/>
    <property type="project" value="TreeGrafter"/>
</dbReference>
<dbReference type="AlphaFoldDB" id="A0A1I7K3I0"/>
<evidence type="ECO:0000313" key="5">
    <source>
        <dbReference type="EMBL" id="SFU91988.1"/>
    </source>
</evidence>
<dbReference type="GO" id="GO:0006552">
    <property type="term" value="P:L-leucine catabolic process"/>
    <property type="evidence" value="ECO:0007669"/>
    <property type="project" value="TreeGrafter"/>
</dbReference>
<evidence type="ECO:0000313" key="6">
    <source>
        <dbReference type="Proteomes" id="UP000183656"/>
    </source>
</evidence>
<dbReference type="Gene3D" id="2.40.110.10">
    <property type="entry name" value="Butyryl-CoA Dehydrogenase, subunit A, domain 2"/>
    <property type="match status" value="1"/>
</dbReference>
<evidence type="ECO:0000256" key="2">
    <source>
        <dbReference type="SAM" id="MobiDB-lite"/>
    </source>
</evidence>
<dbReference type="Gene3D" id="1.10.540.10">
    <property type="entry name" value="Acyl-CoA dehydrogenase/oxidase, N-terminal domain"/>
    <property type="match status" value="1"/>
</dbReference>
<dbReference type="PIRSF" id="PIRSF016578">
    <property type="entry name" value="HsaA"/>
    <property type="match status" value="1"/>
</dbReference>
<dbReference type="Gene3D" id="1.20.140.10">
    <property type="entry name" value="Butyryl-CoA Dehydrogenase, subunit A, domain 3"/>
    <property type="match status" value="1"/>
</dbReference>
<dbReference type="STRING" id="343013.SAMN04489707_10372"/>
<sequence>MTSSHAAGAALPEESRLLTRLPLPPQPPQRIASEAEALETAHRLAAQFHAGAATRDRERRLPWDEIEQYSASGLGTITVPQAYGGLGASYETLAQVFAILCAADPSLGQIPQNHFAIVQAVADMGSEAQKQRWFADVLAGHRFGNAGPERKARAAQVQLATVRLEREPGGGLYLSGTRFYSTGAAFAHWVPLRAEDEAGRAVLVRVRRDAPGLRVYDDWDAFGQRTTASGSVVLARVPVAEDDVVPVWRFAHTPTLSGPVSQLIQASIDAGIAQAALRDALDFVRDKSRPWIDAGVASASADPHIVQEVGQLQIAVDAAHAVLLEAARTLDALARQPVDAQASARASVAVAEAKILTTEAALQASEQLFALAGSAASRAAHHLDRHWRNARVHTLHDPVRWKYHLLGNYRLNGALPRRHQWN</sequence>
<proteinExistence type="predicted"/>
<dbReference type="InterPro" id="IPR037069">
    <property type="entry name" value="AcylCoA_DH/ox_N_sf"/>
</dbReference>
<dbReference type="InterPro" id="IPR046373">
    <property type="entry name" value="Acyl-CoA_Oxase/DH_mid-dom_sf"/>
</dbReference>
<keyword evidence="1" id="KW-0560">Oxidoreductase</keyword>
<dbReference type="SUPFAM" id="SSF56645">
    <property type="entry name" value="Acyl-CoA dehydrogenase NM domain-like"/>
    <property type="match status" value="1"/>
</dbReference>
<dbReference type="PANTHER" id="PTHR43884">
    <property type="entry name" value="ACYL-COA DEHYDROGENASE"/>
    <property type="match status" value="1"/>
</dbReference>
<dbReference type="EMBL" id="FPBX01000037">
    <property type="protein sequence ID" value="SFU91988.1"/>
    <property type="molecule type" value="Genomic_DNA"/>
</dbReference>
<dbReference type="SUPFAM" id="SSF47203">
    <property type="entry name" value="Acyl-CoA dehydrogenase C-terminal domain-like"/>
    <property type="match status" value="1"/>
</dbReference>
<dbReference type="Pfam" id="PF02771">
    <property type="entry name" value="Acyl-CoA_dh_N"/>
    <property type="match status" value="1"/>
</dbReference>
<dbReference type="Pfam" id="PF08028">
    <property type="entry name" value="Acyl-CoA_dh_2"/>
    <property type="match status" value="1"/>
</dbReference>
<gene>
    <name evidence="5" type="ORF">SAMN04489707_10372</name>
</gene>
<name>A0A1I7K3I0_9BURK</name>
<organism evidence="5 6">
    <name type="scientific">Paenacidovorax caeni</name>
    <dbReference type="NCBI Taxonomy" id="343013"/>
    <lineage>
        <taxon>Bacteria</taxon>
        <taxon>Pseudomonadati</taxon>
        <taxon>Pseudomonadota</taxon>
        <taxon>Betaproteobacteria</taxon>
        <taxon>Burkholderiales</taxon>
        <taxon>Comamonadaceae</taxon>
        <taxon>Paenacidovorax</taxon>
    </lineage>
</organism>
<evidence type="ECO:0000259" key="3">
    <source>
        <dbReference type="Pfam" id="PF02771"/>
    </source>
</evidence>
<dbReference type="InterPro" id="IPR013786">
    <property type="entry name" value="AcylCoA_DH/ox_N"/>
</dbReference>
<evidence type="ECO:0000256" key="1">
    <source>
        <dbReference type="ARBA" id="ARBA00023002"/>
    </source>
</evidence>